<dbReference type="RefSeq" id="WP_061082373.1">
    <property type="nucleotide sequence ID" value="NZ_JAAXPG010000021.1"/>
</dbReference>
<keyword evidence="2" id="KW-1185">Reference proteome</keyword>
<accession>A0A7X6MGL0</accession>
<dbReference type="InterPro" id="IPR046828">
    <property type="entry name" value="RepSA"/>
</dbReference>
<dbReference type="AlphaFoldDB" id="A0A7X6MGL0"/>
<dbReference type="Proteomes" id="UP000553209">
    <property type="component" value="Unassembled WGS sequence"/>
</dbReference>
<comment type="caution">
    <text evidence="1">The sequence shown here is derived from an EMBL/GenBank/DDBJ whole genome shotgun (WGS) entry which is preliminary data.</text>
</comment>
<protein>
    <submittedName>
        <fullName evidence="1">Replication initiation protein</fullName>
    </submittedName>
</protein>
<gene>
    <name evidence="1" type="ORF">HGB44_21015</name>
</gene>
<sequence>MPEPEHIGGLLGPALARITALDENHLDRWITRTRALRGCACPVRLTGETTRVNASTGELLSRYSTATEPGNELLMRCKNRRASRCPSCSEEYRADTYHLVKAGIVGGDKGVPTSVGVHPRAFVTLTAPSFGAVHRGPGKDGRTRVCHPRRTGAACFTHHRAEDPLIGQPLDPAAYDYVGHVLWHAHTGELWRRFTLYLRNHLASAAELSRTAFAKRVRISYAKVAEFQSRGAVHFHAVIRLDGYTKDPTGWPPPPVWASMDMLTAAVDSAARTVSLTSPEINGRTWTLAWGEQVDVRPIEDFGPDRALTDTAVAGYIAKYATKAAEDTGTLDRRIHDIDHVDMTQVRAHAGKLIYTCWRLGNTRLYPQLEDLKLRQWAHMLGFRGHFSTKSRRYSTTLGKLRQVRSDYAAGRPWDTETFTPLVVQGEEDSTLTLGNWHYLGQGLTPGEWALASMVAGMGRSTEDAGAAR</sequence>
<name>A0A7X6MGL0_9ACTN</name>
<evidence type="ECO:0000313" key="1">
    <source>
        <dbReference type="EMBL" id="NKZ00130.1"/>
    </source>
</evidence>
<dbReference type="EMBL" id="JAAXPG010000021">
    <property type="protein sequence ID" value="NKZ00130.1"/>
    <property type="molecule type" value="Genomic_DNA"/>
</dbReference>
<reference evidence="1 2" key="1">
    <citation type="submission" date="2020-04" db="EMBL/GenBank/DDBJ databases">
        <title>MicrobeNet Type strains.</title>
        <authorList>
            <person name="Nicholson A.C."/>
        </authorList>
    </citation>
    <scope>NUCLEOTIDE SEQUENCE [LARGE SCALE GENOMIC DNA]</scope>
    <source>
        <strain evidence="1 2">ATCC 23612</strain>
    </source>
</reference>
<dbReference type="Pfam" id="PF20199">
    <property type="entry name" value="RepSA"/>
    <property type="match status" value="1"/>
</dbReference>
<evidence type="ECO:0000313" key="2">
    <source>
        <dbReference type="Proteomes" id="UP000553209"/>
    </source>
</evidence>
<proteinExistence type="predicted"/>
<organism evidence="1 2">
    <name type="scientific">Nocardiopsis alborubida</name>
    <dbReference type="NCBI Taxonomy" id="146802"/>
    <lineage>
        <taxon>Bacteria</taxon>
        <taxon>Bacillati</taxon>
        <taxon>Actinomycetota</taxon>
        <taxon>Actinomycetes</taxon>
        <taxon>Streptosporangiales</taxon>
        <taxon>Nocardiopsidaceae</taxon>
        <taxon>Nocardiopsis</taxon>
    </lineage>
</organism>